<sequence>MFFFIISSSQPCFRIPLAVDLLTFFITFRLCAFLWFLLSRFSFLFFSFSISLNSALPPYFDHFVPPYSSPYQAHNSWKRKTKELTHPLPSLPFLSPSHVPLSMQVPRLLVASRGTSRSCVFDEGLSGNRLLVRYAYKQLKRVERGKPPLFSFVSISYESLQEGPHRSKGQIRKSSE</sequence>
<reference evidence="3" key="1">
    <citation type="submission" date="2011-07" db="EMBL/GenBank/DDBJ databases">
        <title>Divergent evolution of antigenic variation in African trypanosomes.</title>
        <authorList>
            <person name="Jackson A.P."/>
            <person name="Berry A."/>
            <person name="Allison H.C."/>
            <person name="Burton P."/>
            <person name="Anderson J."/>
            <person name="Aslett M."/>
            <person name="Brown R."/>
            <person name="Corton N."/>
            <person name="Harris D."/>
            <person name="Hauser H."/>
            <person name="Gamble J."/>
            <person name="Gilderthorp R."/>
            <person name="McQuillan J."/>
            <person name="Quail M.A."/>
            <person name="Sanders M."/>
            <person name="Van Tonder A."/>
            <person name="Ginger M.L."/>
            <person name="Donelson J.E."/>
            <person name="Field M.C."/>
            <person name="Barry J.D."/>
            <person name="Berriman M."/>
            <person name="Hertz-Fowler C."/>
        </authorList>
    </citation>
    <scope>NUCLEOTIDE SEQUENCE [LARGE SCALE GENOMIC DNA]</scope>
    <source>
        <strain evidence="3">IL3000</strain>
    </source>
</reference>
<dbReference type="AlphaFoldDB" id="F9WF78"/>
<keyword evidence="1" id="KW-0812">Transmembrane</keyword>
<keyword evidence="1" id="KW-1133">Transmembrane helix</keyword>
<evidence type="ECO:0000256" key="1">
    <source>
        <dbReference type="SAM" id="Phobius"/>
    </source>
</evidence>
<organism evidence="2 3">
    <name type="scientific">Trypanosoma congolense (strain IL3000)</name>
    <dbReference type="NCBI Taxonomy" id="1068625"/>
    <lineage>
        <taxon>Eukaryota</taxon>
        <taxon>Discoba</taxon>
        <taxon>Euglenozoa</taxon>
        <taxon>Kinetoplastea</taxon>
        <taxon>Metakinetoplastina</taxon>
        <taxon>Trypanosomatida</taxon>
        <taxon>Trypanosomatidae</taxon>
        <taxon>Trypanosoma</taxon>
        <taxon>Nannomonas</taxon>
    </lineage>
</organism>
<dbReference type="Proteomes" id="UP000000702">
    <property type="component" value="Unassembled WGS sequence"/>
</dbReference>
<evidence type="ECO:0000313" key="2">
    <source>
        <dbReference type="EMBL" id="CCD15946.1"/>
    </source>
</evidence>
<protein>
    <submittedName>
        <fullName evidence="2">WGS project CAEQ00000000 data, annotated contig 359</fullName>
    </submittedName>
</protein>
<dbReference type="VEuPathDB" id="TriTrypDB:TcIL3000_0_09320"/>
<dbReference type="EMBL" id="CAEQ01002114">
    <property type="protein sequence ID" value="CCD15946.1"/>
    <property type="molecule type" value="Genomic_DNA"/>
</dbReference>
<accession>F9WF78</accession>
<proteinExistence type="predicted"/>
<gene>
    <name evidence="2" type="ORF">TCIL3000_0_09320</name>
</gene>
<evidence type="ECO:0000313" key="3">
    <source>
        <dbReference type="Proteomes" id="UP000000702"/>
    </source>
</evidence>
<keyword evidence="3" id="KW-1185">Reference proteome</keyword>
<reference evidence="2 3" key="2">
    <citation type="journal article" date="2012" name="Proc. Natl. Acad. Sci. U.S.A.">
        <title>Antigenic diversity is generated by distinct evolutionary mechanisms in African trypanosome species.</title>
        <authorList>
            <person name="Jackson A.P."/>
            <person name="Berry A."/>
            <person name="Aslett M."/>
            <person name="Allison H.C."/>
            <person name="Burton P."/>
            <person name="Vavrova-Anderson J."/>
            <person name="Brown R."/>
            <person name="Browne H."/>
            <person name="Corton N."/>
            <person name="Hauser H."/>
            <person name="Gamble J."/>
            <person name="Gilderthorp R."/>
            <person name="Marcello L."/>
            <person name="McQuillan J."/>
            <person name="Otto T.D."/>
            <person name="Quail M.A."/>
            <person name="Sanders M.J."/>
            <person name="van Tonder A."/>
            <person name="Ginger M.L."/>
            <person name="Field M.C."/>
            <person name="Barry J.D."/>
            <person name="Hertz-Fowler C."/>
            <person name="Berriman M."/>
        </authorList>
    </citation>
    <scope>NUCLEOTIDE SEQUENCE [LARGE SCALE GENOMIC DNA]</scope>
    <source>
        <strain evidence="2 3">IL3000</strain>
    </source>
</reference>
<comment type="caution">
    <text evidence="2">The sequence shown here is derived from an EMBL/GenBank/DDBJ whole genome shotgun (WGS) entry which is preliminary data.</text>
</comment>
<name>F9WF78_TRYCI</name>
<feature type="transmembrane region" description="Helical" evidence="1">
    <location>
        <begin position="24"/>
        <end position="46"/>
    </location>
</feature>
<keyword evidence="1" id="KW-0472">Membrane</keyword>